<reference evidence="2 3" key="1">
    <citation type="submission" date="2023-05" db="EMBL/GenBank/DDBJ databases">
        <title>Rombocin, a short stable natural nisin variant, displays selective antimicrobial activity against Listeria monocytogenes and employs dual mode of action to kill target bacterial strains.</title>
        <authorList>
            <person name="Wambui J."/>
            <person name="Stephan R."/>
            <person name="Kuipers O.P."/>
        </authorList>
    </citation>
    <scope>NUCLEOTIDE SEQUENCE [LARGE SCALE GENOMIC DNA]</scope>
    <source>
        <strain evidence="2 3">RC002</strain>
    </source>
</reference>
<keyword evidence="2" id="KW-0762">Sugar transport</keyword>
<dbReference type="InterPro" id="IPR036095">
    <property type="entry name" value="PTS_EIIB-like_sf"/>
</dbReference>
<keyword evidence="1" id="KW-0808">Transferase</keyword>
<proteinExistence type="predicted"/>
<sequence length="100" mass="11346">MNKNIVAVCENEASAKALQESGKELGFNIKCEIQNKSNIQNEISAKEISESATVLFVISYEVEDIQNIERFIDREYYEVEPKFVIDNAKAVLKEISSELN</sequence>
<gene>
    <name evidence="2" type="ORF">QOZ84_09455</name>
</gene>
<name>A0ABT7EA16_9FIRM</name>
<evidence type="ECO:0000313" key="3">
    <source>
        <dbReference type="Proteomes" id="UP001301012"/>
    </source>
</evidence>
<accession>A0ABT7EA16</accession>
<evidence type="ECO:0000313" key="2">
    <source>
        <dbReference type="EMBL" id="MDK2563775.1"/>
    </source>
</evidence>
<dbReference type="RefSeq" id="WP_284132711.1">
    <property type="nucleotide sequence ID" value="NZ_JASKYM010000003.1"/>
</dbReference>
<protein>
    <submittedName>
        <fullName evidence="2">PTS sugar transporter subunit IIBC</fullName>
    </submittedName>
</protein>
<evidence type="ECO:0000256" key="1">
    <source>
        <dbReference type="ARBA" id="ARBA00022679"/>
    </source>
</evidence>
<comment type="caution">
    <text evidence="2">The sequence shown here is derived from an EMBL/GenBank/DDBJ whole genome shotgun (WGS) entry which is preliminary data.</text>
</comment>
<dbReference type="Proteomes" id="UP001301012">
    <property type="component" value="Unassembled WGS sequence"/>
</dbReference>
<organism evidence="2 3">
    <name type="scientific">Romboutsia sedimentorum</name>
    <dbReference type="NCBI Taxonomy" id="1368474"/>
    <lineage>
        <taxon>Bacteria</taxon>
        <taxon>Bacillati</taxon>
        <taxon>Bacillota</taxon>
        <taxon>Clostridia</taxon>
        <taxon>Peptostreptococcales</taxon>
        <taxon>Peptostreptococcaceae</taxon>
        <taxon>Romboutsia</taxon>
    </lineage>
</organism>
<keyword evidence="2" id="KW-0813">Transport</keyword>
<dbReference type="EMBL" id="JASKYM010000003">
    <property type="protein sequence ID" value="MDK2563775.1"/>
    <property type="molecule type" value="Genomic_DNA"/>
</dbReference>
<dbReference type="Gene3D" id="3.40.50.2300">
    <property type="match status" value="1"/>
</dbReference>
<keyword evidence="3" id="KW-1185">Reference proteome</keyword>
<dbReference type="SUPFAM" id="SSF52794">
    <property type="entry name" value="PTS system IIB component-like"/>
    <property type="match status" value="1"/>
</dbReference>